<name>A0AAW1K9P7_SAPOF</name>
<dbReference type="PANTHER" id="PTHR47364">
    <property type="entry name" value="CYSTEINE PROTEINASE INHIBITOR 5"/>
    <property type="match status" value="1"/>
</dbReference>
<dbReference type="SUPFAM" id="SSF54403">
    <property type="entry name" value="Cystatin/monellin"/>
    <property type="match status" value="1"/>
</dbReference>
<proteinExistence type="predicted"/>
<keyword evidence="2" id="KW-0789">Thiol protease inhibitor</keyword>
<feature type="signal peptide" evidence="3">
    <location>
        <begin position="1"/>
        <end position="19"/>
    </location>
</feature>
<evidence type="ECO:0000313" key="5">
    <source>
        <dbReference type="EMBL" id="KAK9715071.1"/>
    </source>
</evidence>
<organism evidence="5 6">
    <name type="scientific">Saponaria officinalis</name>
    <name type="common">Common soapwort</name>
    <name type="synonym">Lychnis saponaria</name>
    <dbReference type="NCBI Taxonomy" id="3572"/>
    <lineage>
        <taxon>Eukaryota</taxon>
        <taxon>Viridiplantae</taxon>
        <taxon>Streptophyta</taxon>
        <taxon>Embryophyta</taxon>
        <taxon>Tracheophyta</taxon>
        <taxon>Spermatophyta</taxon>
        <taxon>Magnoliopsida</taxon>
        <taxon>eudicotyledons</taxon>
        <taxon>Gunneridae</taxon>
        <taxon>Pentapetalae</taxon>
        <taxon>Caryophyllales</taxon>
        <taxon>Caryophyllaceae</taxon>
        <taxon>Caryophylleae</taxon>
        <taxon>Saponaria</taxon>
    </lineage>
</organism>
<feature type="chain" id="PRO_5043362752" description="Cystatin domain-containing protein" evidence="3">
    <location>
        <begin position="20"/>
        <end position="106"/>
    </location>
</feature>
<keyword evidence="1" id="KW-0646">Protease inhibitor</keyword>
<accession>A0AAW1K9P7</accession>
<dbReference type="Gene3D" id="3.10.450.10">
    <property type="match status" value="1"/>
</dbReference>
<sequence length="106" mass="11917">MNVLALFFVLTLLAVAVRGDDDFDYKPIPDLQDPHVQEIAKFAVTELGKATGERLKYIKTVKGDYLIDDGTNYRLVITILNDQRMADYLAIVLEKPAGHYTLMLGD</sequence>
<protein>
    <recommendedName>
        <fullName evidence="4">Cystatin domain-containing protein</fullName>
    </recommendedName>
</protein>
<evidence type="ECO:0000256" key="2">
    <source>
        <dbReference type="ARBA" id="ARBA00022704"/>
    </source>
</evidence>
<dbReference type="InterPro" id="IPR046350">
    <property type="entry name" value="Cystatin_sf"/>
</dbReference>
<gene>
    <name evidence="5" type="ORF">RND81_06G141300</name>
</gene>
<dbReference type="InterPro" id="IPR000010">
    <property type="entry name" value="Cystatin_dom"/>
</dbReference>
<reference evidence="5" key="1">
    <citation type="submission" date="2024-03" db="EMBL/GenBank/DDBJ databases">
        <title>WGS assembly of Saponaria officinalis var. Norfolk2.</title>
        <authorList>
            <person name="Jenkins J."/>
            <person name="Shu S."/>
            <person name="Grimwood J."/>
            <person name="Barry K."/>
            <person name="Goodstein D."/>
            <person name="Schmutz J."/>
            <person name="Leebens-Mack J."/>
            <person name="Osbourn A."/>
        </authorList>
    </citation>
    <scope>NUCLEOTIDE SEQUENCE [LARGE SCALE GENOMIC DNA]</scope>
    <source>
        <strain evidence="5">JIC</strain>
    </source>
</reference>
<dbReference type="AlphaFoldDB" id="A0AAW1K9P7"/>
<keyword evidence="6" id="KW-1185">Reference proteome</keyword>
<dbReference type="Pfam" id="PF16845">
    <property type="entry name" value="SQAPI"/>
    <property type="match status" value="1"/>
</dbReference>
<keyword evidence="3" id="KW-0732">Signal</keyword>
<comment type="caution">
    <text evidence="5">The sequence shown here is derived from an EMBL/GenBank/DDBJ whole genome shotgun (WGS) entry which is preliminary data.</text>
</comment>
<dbReference type="PANTHER" id="PTHR47364:SF2">
    <property type="entry name" value="CYSTEINE PROTEINASE INHIBITOR 5"/>
    <property type="match status" value="1"/>
</dbReference>
<evidence type="ECO:0000256" key="1">
    <source>
        <dbReference type="ARBA" id="ARBA00022690"/>
    </source>
</evidence>
<evidence type="ECO:0000259" key="4">
    <source>
        <dbReference type="Pfam" id="PF16845"/>
    </source>
</evidence>
<evidence type="ECO:0000313" key="6">
    <source>
        <dbReference type="Proteomes" id="UP001443914"/>
    </source>
</evidence>
<dbReference type="GO" id="GO:0004869">
    <property type="term" value="F:cysteine-type endopeptidase inhibitor activity"/>
    <property type="evidence" value="ECO:0007669"/>
    <property type="project" value="UniProtKB-KW"/>
</dbReference>
<dbReference type="EMBL" id="JBDFQZ010000006">
    <property type="protein sequence ID" value="KAK9715071.1"/>
    <property type="molecule type" value="Genomic_DNA"/>
</dbReference>
<evidence type="ECO:0000256" key="3">
    <source>
        <dbReference type="SAM" id="SignalP"/>
    </source>
</evidence>
<dbReference type="Proteomes" id="UP001443914">
    <property type="component" value="Unassembled WGS sequence"/>
</dbReference>
<feature type="domain" description="Cystatin" evidence="4">
    <location>
        <begin position="28"/>
        <end position="101"/>
    </location>
</feature>